<keyword evidence="4" id="KW-0597">Phosphoprotein</keyword>
<dbReference type="SUPFAM" id="SSF46689">
    <property type="entry name" value="Homeodomain-like"/>
    <property type="match status" value="1"/>
</dbReference>
<organism evidence="7 8">
    <name type="scientific">Nibrella viscosa</name>
    <dbReference type="NCBI Taxonomy" id="1084524"/>
    <lineage>
        <taxon>Bacteria</taxon>
        <taxon>Pseudomonadati</taxon>
        <taxon>Bacteroidota</taxon>
        <taxon>Cytophagia</taxon>
        <taxon>Cytophagales</taxon>
        <taxon>Spirosomataceae</taxon>
        <taxon>Nibrella</taxon>
    </lineage>
</organism>
<reference evidence="8" key="1">
    <citation type="journal article" date="2019" name="Int. J. Syst. Evol. Microbiol.">
        <title>The Global Catalogue of Microorganisms (GCM) 10K type strain sequencing project: providing services to taxonomists for standard genome sequencing and annotation.</title>
        <authorList>
            <consortium name="The Broad Institute Genomics Platform"/>
            <consortium name="The Broad Institute Genome Sequencing Center for Infectious Disease"/>
            <person name="Wu L."/>
            <person name="Ma J."/>
        </authorList>
    </citation>
    <scope>NUCLEOTIDE SEQUENCE [LARGE SCALE GENOMIC DNA]</scope>
    <source>
        <strain evidence="8">JCM 17925</strain>
    </source>
</reference>
<dbReference type="Gene3D" id="1.10.10.60">
    <property type="entry name" value="Homeodomain-like"/>
    <property type="match status" value="1"/>
</dbReference>
<feature type="modified residue" description="4-aspartylphosphate" evidence="4">
    <location>
        <position position="52"/>
    </location>
</feature>
<dbReference type="EMBL" id="BAABHB010000002">
    <property type="protein sequence ID" value="GAA4401731.1"/>
    <property type="molecule type" value="Genomic_DNA"/>
</dbReference>
<dbReference type="InterPro" id="IPR018062">
    <property type="entry name" value="HTH_AraC-typ_CS"/>
</dbReference>
<protein>
    <submittedName>
        <fullName evidence="7">Uncharacterized protein</fullName>
    </submittedName>
</protein>
<dbReference type="InterPro" id="IPR009057">
    <property type="entry name" value="Homeodomain-like_sf"/>
</dbReference>
<dbReference type="PANTHER" id="PTHR48111">
    <property type="entry name" value="REGULATOR OF RPOS"/>
    <property type="match status" value="1"/>
</dbReference>
<sequence>MAKILVVEDDKQLRENICEQLQLDNHQVRTAPDGLRAFEVLPFFSPHLILCDIMMPQMDGIAFIRAIKRHVNYRTIPVIFLTAKVAQQDKIQGLEEGAIDYLSKPFLFRELSLKVKNITSHQTEFLLQELEQATGEKPEIQFVKLFSERLELHLSDPSLTVEKMAGEMNMSLSALQRTIKKYLGRSYIDIVKDYRLRKATSFLIQTDYTLQQIADKCGFSSLSYFSYSFKEANGLSPLRFRQHHQVRADLP</sequence>
<evidence type="ECO:0000259" key="5">
    <source>
        <dbReference type="PROSITE" id="PS01124"/>
    </source>
</evidence>
<proteinExistence type="predicted"/>
<evidence type="ECO:0000256" key="2">
    <source>
        <dbReference type="ARBA" id="ARBA00023125"/>
    </source>
</evidence>
<dbReference type="Gene3D" id="3.40.50.2300">
    <property type="match status" value="1"/>
</dbReference>
<dbReference type="SMART" id="SM00342">
    <property type="entry name" value="HTH_ARAC"/>
    <property type="match status" value="1"/>
</dbReference>
<accession>A0ABP8K760</accession>
<evidence type="ECO:0000256" key="4">
    <source>
        <dbReference type="PROSITE-ProRule" id="PRU00169"/>
    </source>
</evidence>
<gene>
    <name evidence="7" type="ORF">GCM10023187_16190</name>
</gene>
<dbReference type="InterPro" id="IPR020449">
    <property type="entry name" value="Tscrpt_reg_AraC-type_HTH"/>
</dbReference>
<dbReference type="PROSITE" id="PS50110">
    <property type="entry name" value="RESPONSE_REGULATORY"/>
    <property type="match status" value="1"/>
</dbReference>
<dbReference type="CDD" id="cd17574">
    <property type="entry name" value="REC_OmpR"/>
    <property type="match status" value="1"/>
</dbReference>
<dbReference type="RefSeq" id="WP_345265769.1">
    <property type="nucleotide sequence ID" value="NZ_BAABHB010000002.1"/>
</dbReference>
<keyword evidence="1" id="KW-0805">Transcription regulation</keyword>
<keyword evidence="2" id="KW-0238">DNA-binding</keyword>
<dbReference type="Pfam" id="PF00072">
    <property type="entry name" value="Response_reg"/>
    <property type="match status" value="1"/>
</dbReference>
<dbReference type="PROSITE" id="PS01124">
    <property type="entry name" value="HTH_ARAC_FAMILY_2"/>
    <property type="match status" value="1"/>
</dbReference>
<dbReference type="PRINTS" id="PR00032">
    <property type="entry name" value="HTHARAC"/>
</dbReference>
<keyword evidence="3" id="KW-0804">Transcription</keyword>
<evidence type="ECO:0000256" key="1">
    <source>
        <dbReference type="ARBA" id="ARBA00023015"/>
    </source>
</evidence>
<dbReference type="PROSITE" id="PS00041">
    <property type="entry name" value="HTH_ARAC_FAMILY_1"/>
    <property type="match status" value="1"/>
</dbReference>
<dbReference type="Proteomes" id="UP001500936">
    <property type="component" value="Unassembled WGS sequence"/>
</dbReference>
<dbReference type="Pfam" id="PF12833">
    <property type="entry name" value="HTH_18"/>
    <property type="match status" value="1"/>
</dbReference>
<dbReference type="InterPro" id="IPR039420">
    <property type="entry name" value="WalR-like"/>
</dbReference>
<dbReference type="InterPro" id="IPR001789">
    <property type="entry name" value="Sig_transdc_resp-reg_receiver"/>
</dbReference>
<dbReference type="SMART" id="SM00448">
    <property type="entry name" value="REC"/>
    <property type="match status" value="1"/>
</dbReference>
<dbReference type="InterPro" id="IPR011006">
    <property type="entry name" value="CheY-like_superfamily"/>
</dbReference>
<dbReference type="PANTHER" id="PTHR48111:SF9">
    <property type="entry name" value="TWO-COMPONENT RESPONSE REGULATOR RECEIVER PROTEIN"/>
    <property type="match status" value="1"/>
</dbReference>
<name>A0ABP8K760_9BACT</name>
<evidence type="ECO:0000313" key="7">
    <source>
        <dbReference type="EMBL" id="GAA4401731.1"/>
    </source>
</evidence>
<feature type="domain" description="Response regulatory" evidence="6">
    <location>
        <begin position="3"/>
        <end position="119"/>
    </location>
</feature>
<dbReference type="SUPFAM" id="SSF52172">
    <property type="entry name" value="CheY-like"/>
    <property type="match status" value="1"/>
</dbReference>
<evidence type="ECO:0000259" key="6">
    <source>
        <dbReference type="PROSITE" id="PS50110"/>
    </source>
</evidence>
<comment type="caution">
    <text evidence="7">The sequence shown here is derived from an EMBL/GenBank/DDBJ whole genome shotgun (WGS) entry which is preliminary data.</text>
</comment>
<dbReference type="InterPro" id="IPR018060">
    <property type="entry name" value="HTH_AraC"/>
</dbReference>
<keyword evidence="8" id="KW-1185">Reference proteome</keyword>
<evidence type="ECO:0000256" key="3">
    <source>
        <dbReference type="ARBA" id="ARBA00023163"/>
    </source>
</evidence>
<evidence type="ECO:0000313" key="8">
    <source>
        <dbReference type="Proteomes" id="UP001500936"/>
    </source>
</evidence>
<feature type="domain" description="HTH araC/xylS-type" evidence="5">
    <location>
        <begin position="144"/>
        <end position="243"/>
    </location>
</feature>